<accession>N1PHF1</accession>
<dbReference type="Proteomes" id="UP000016933">
    <property type="component" value="Unassembled WGS sequence"/>
</dbReference>
<gene>
    <name evidence="1" type="ORF">DOTSEDRAFT_47001</name>
</gene>
<organism evidence="1 2">
    <name type="scientific">Dothistroma septosporum (strain NZE10 / CBS 128990)</name>
    <name type="common">Red band needle blight fungus</name>
    <name type="synonym">Mycosphaerella pini</name>
    <dbReference type="NCBI Taxonomy" id="675120"/>
    <lineage>
        <taxon>Eukaryota</taxon>
        <taxon>Fungi</taxon>
        <taxon>Dikarya</taxon>
        <taxon>Ascomycota</taxon>
        <taxon>Pezizomycotina</taxon>
        <taxon>Dothideomycetes</taxon>
        <taxon>Dothideomycetidae</taxon>
        <taxon>Mycosphaerellales</taxon>
        <taxon>Mycosphaerellaceae</taxon>
        <taxon>Dothistroma</taxon>
    </lineage>
</organism>
<evidence type="ECO:0000313" key="2">
    <source>
        <dbReference type="Proteomes" id="UP000016933"/>
    </source>
</evidence>
<name>N1PHF1_DOTSN</name>
<sequence length="130" mass="15158">MQVHCEFMARRPIERSLQPSPASYSKPVSIHHGRGMWKQEVDRAGSKPDVDMASHIIAKYAESPRIRLALQSHSQWARKRNTTRDCWRCSQHVEPLAAREPRDHCAWFAWRTRGETRHPGTYSTMVYGLF</sequence>
<keyword evidence="2" id="KW-1185">Reference proteome</keyword>
<dbReference type="AlphaFoldDB" id="N1PHF1"/>
<dbReference type="EMBL" id="KB446543">
    <property type="protein sequence ID" value="EME40706.1"/>
    <property type="molecule type" value="Genomic_DNA"/>
</dbReference>
<protein>
    <submittedName>
        <fullName evidence="1">Uncharacterized protein</fullName>
    </submittedName>
</protein>
<dbReference type="HOGENOM" id="CLU_1938116_0_0_1"/>
<evidence type="ECO:0000313" key="1">
    <source>
        <dbReference type="EMBL" id="EME40706.1"/>
    </source>
</evidence>
<proteinExistence type="predicted"/>
<reference evidence="2" key="1">
    <citation type="journal article" date="2012" name="PLoS Genet.">
        <title>The genomes of the fungal plant pathogens Cladosporium fulvum and Dothistroma septosporum reveal adaptation to different hosts and lifestyles but also signatures of common ancestry.</title>
        <authorList>
            <person name="de Wit P.J.G.M."/>
            <person name="van der Burgt A."/>
            <person name="Oekmen B."/>
            <person name="Stergiopoulos I."/>
            <person name="Abd-Elsalam K.A."/>
            <person name="Aerts A.L."/>
            <person name="Bahkali A.H."/>
            <person name="Beenen H.G."/>
            <person name="Chettri P."/>
            <person name="Cox M.P."/>
            <person name="Datema E."/>
            <person name="de Vries R.P."/>
            <person name="Dhillon B."/>
            <person name="Ganley A.R."/>
            <person name="Griffiths S.A."/>
            <person name="Guo Y."/>
            <person name="Hamelin R.C."/>
            <person name="Henrissat B."/>
            <person name="Kabir M.S."/>
            <person name="Jashni M.K."/>
            <person name="Kema G."/>
            <person name="Klaubauf S."/>
            <person name="Lapidus A."/>
            <person name="Levasseur A."/>
            <person name="Lindquist E."/>
            <person name="Mehrabi R."/>
            <person name="Ohm R.A."/>
            <person name="Owen T.J."/>
            <person name="Salamov A."/>
            <person name="Schwelm A."/>
            <person name="Schijlen E."/>
            <person name="Sun H."/>
            <person name="van den Burg H.A."/>
            <person name="van Ham R.C.H.J."/>
            <person name="Zhang S."/>
            <person name="Goodwin S.B."/>
            <person name="Grigoriev I.V."/>
            <person name="Collemare J."/>
            <person name="Bradshaw R.E."/>
        </authorList>
    </citation>
    <scope>NUCLEOTIDE SEQUENCE [LARGE SCALE GENOMIC DNA]</scope>
    <source>
        <strain evidence="2">NZE10 / CBS 128990</strain>
    </source>
</reference>
<reference evidence="1 2" key="2">
    <citation type="journal article" date="2012" name="PLoS Pathog.">
        <title>Diverse lifestyles and strategies of plant pathogenesis encoded in the genomes of eighteen Dothideomycetes fungi.</title>
        <authorList>
            <person name="Ohm R.A."/>
            <person name="Feau N."/>
            <person name="Henrissat B."/>
            <person name="Schoch C.L."/>
            <person name="Horwitz B.A."/>
            <person name="Barry K.W."/>
            <person name="Condon B.J."/>
            <person name="Copeland A.C."/>
            <person name="Dhillon B."/>
            <person name="Glaser F."/>
            <person name="Hesse C.N."/>
            <person name="Kosti I."/>
            <person name="LaButti K."/>
            <person name="Lindquist E.A."/>
            <person name="Lucas S."/>
            <person name="Salamov A.A."/>
            <person name="Bradshaw R.E."/>
            <person name="Ciuffetti L."/>
            <person name="Hamelin R.C."/>
            <person name="Kema G.H.J."/>
            <person name="Lawrence C."/>
            <person name="Scott J.A."/>
            <person name="Spatafora J.W."/>
            <person name="Turgeon B.G."/>
            <person name="de Wit P.J.G.M."/>
            <person name="Zhong S."/>
            <person name="Goodwin S.B."/>
            <person name="Grigoriev I.V."/>
        </authorList>
    </citation>
    <scope>NUCLEOTIDE SEQUENCE [LARGE SCALE GENOMIC DNA]</scope>
    <source>
        <strain evidence="2">NZE10 / CBS 128990</strain>
    </source>
</reference>